<dbReference type="InterPro" id="IPR015300">
    <property type="entry name" value="DNA-bd_pseudobarrel_sf"/>
</dbReference>
<gene>
    <name evidence="7" type="ORF">MA16_Dca012174</name>
</gene>
<evidence type="ECO:0000256" key="3">
    <source>
        <dbReference type="ARBA" id="ARBA00023125"/>
    </source>
</evidence>
<evidence type="ECO:0000313" key="7">
    <source>
        <dbReference type="EMBL" id="PKU65452.1"/>
    </source>
</evidence>
<proteinExistence type="predicted"/>
<dbReference type="OrthoDB" id="676203at2759"/>
<dbReference type="PANTHER" id="PTHR31391:SF4">
    <property type="entry name" value="B3 DOMAIN-CONTAINING PROTEIN OS03G0184500"/>
    <property type="match status" value="1"/>
</dbReference>
<dbReference type="SUPFAM" id="SSF101936">
    <property type="entry name" value="DNA-binding pseudobarrel domain"/>
    <property type="match status" value="2"/>
</dbReference>
<evidence type="ECO:0000256" key="1">
    <source>
        <dbReference type="ARBA" id="ARBA00004123"/>
    </source>
</evidence>
<feature type="domain" description="TF-B3" evidence="6">
    <location>
        <begin position="24"/>
        <end position="117"/>
    </location>
</feature>
<dbReference type="AlphaFoldDB" id="A0A2I0VPW7"/>
<organism evidence="7 8">
    <name type="scientific">Dendrobium catenatum</name>
    <dbReference type="NCBI Taxonomy" id="906689"/>
    <lineage>
        <taxon>Eukaryota</taxon>
        <taxon>Viridiplantae</taxon>
        <taxon>Streptophyta</taxon>
        <taxon>Embryophyta</taxon>
        <taxon>Tracheophyta</taxon>
        <taxon>Spermatophyta</taxon>
        <taxon>Magnoliopsida</taxon>
        <taxon>Liliopsida</taxon>
        <taxon>Asparagales</taxon>
        <taxon>Orchidaceae</taxon>
        <taxon>Epidendroideae</taxon>
        <taxon>Malaxideae</taxon>
        <taxon>Dendrobiinae</taxon>
        <taxon>Dendrobium</taxon>
    </lineage>
</organism>
<keyword evidence="4" id="KW-0804">Transcription</keyword>
<accession>A0A2I0VPW7</accession>
<evidence type="ECO:0000256" key="2">
    <source>
        <dbReference type="ARBA" id="ARBA00023015"/>
    </source>
</evidence>
<dbReference type="EMBL" id="KZ503341">
    <property type="protein sequence ID" value="PKU65452.1"/>
    <property type="molecule type" value="Genomic_DNA"/>
</dbReference>
<keyword evidence="2" id="KW-0805">Transcription regulation</keyword>
<keyword evidence="3" id="KW-0238">DNA-binding</keyword>
<evidence type="ECO:0000256" key="4">
    <source>
        <dbReference type="ARBA" id="ARBA00023163"/>
    </source>
</evidence>
<dbReference type="PROSITE" id="PS50863">
    <property type="entry name" value="B3"/>
    <property type="match status" value="2"/>
</dbReference>
<comment type="subcellular location">
    <subcellularLocation>
        <location evidence="1">Nucleus</location>
    </subcellularLocation>
</comment>
<keyword evidence="5" id="KW-0539">Nucleus</keyword>
<keyword evidence="8" id="KW-1185">Reference proteome</keyword>
<dbReference type="SMART" id="SM01019">
    <property type="entry name" value="B3"/>
    <property type="match status" value="2"/>
</dbReference>
<name>A0A2I0VPW7_9ASPA</name>
<dbReference type="Proteomes" id="UP000233837">
    <property type="component" value="Unassembled WGS sequence"/>
</dbReference>
<dbReference type="PANTHER" id="PTHR31391">
    <property type="entry name" value="B3 DOMAIN-CONTAINING PROTEIN OS11G0197600-RELATED"/>
    <property type="match status" value="1"/>
</dbReference>
<dbReference type="InterPro" id="IPR044837">
    <property type="entry name" value="REM16-like"/>
</dbReference>
<protein>
    <submittedName>
        <fullName evidence="7">B3 domain-containing protein</fullName>
    </submittedName>
</protein>
<evidence type="ECO:0000256" key="5">
    <source>
        <dbReference type="ARBA" id="ARBA00023242"/>
    </source>
</evidence>
<reference evidence="7 8" key="2">
    <citation type="journal article" date="2017" name="Nature">
        <title>The Apostasia genome and the evolution of orchids.</title>
        <authorList>
            <person name="Zhang G.Q."/>
            <person name="Liu K.W."/>
            <person name="Li Z."/>
            <person name="Lohaus R."/>
            <person name="Hsiao Y.Y."/>
            <person name="Niu S.C."/>
            <person name="Wang J.Y."/>
            <person name="Lin Y.C."/>
            <person name="Xu Q."/>
            <person name="Chen L.J."/>
            <person name="Yoshida K."/>
            <person name="Fujiwara S."/>
            <person name="Wang Z.W."/>
            <person name="Zhang Y.Q."/>
            <person name="Mitsuda N."/>
            <person name="Wang M."/>
            <person name="Liu G.H."/>
            <person name="Pecoraro L."/>
            <person name="Huang H.X."/>
            <person name="Xiao X.J."/>
            <person name="Lin M."/>
            <person name="Wu X.Y."/>
            <person name="Wu W.L."/>
            <person name="Chen Y.Y."/>
            <person name="Chang S.B."/>
            <person name="Sakamoto S."/>
            <person name="Ohme-Takagi M."/>
            <person name="Yagi M."/>
            <person name="Zeng S.J."/>
            <person name="Shen C.Y."/>
            <person name="Yeh C.M."/>
            <person name="Luo Y.B."/>
            <person name="Tsai W.C."/>
            <person name="Van de Peer Y."/>
            <person name="Liu Z.J."/>
        </authorList>
    </citation>
    <scope>NUCLEOTIDE SEQUENCE [LARGE SCALE GENOMIC DNA]</scope>
    <source>
        <tissue evidence="7">The whole plant</tissue>
    </source>
</reference>
<dbReference type="STRING" id="906689.A0A2I0VPW7"/>
<evidence type="ECO:0000259" key="6">
    <source>
        <dbReference type="PROSITE" id="PS50863"/>
    </source>
</evidence>
<sequence length="344" mass="40649">MKDRCWICKKWEEHFYWDHFEESKFHFMKVMNGDFTQKMELPLKFVKNFRVELIDVVALEAPSGKLWEIGLCKEQDHLYFNGGWEKFIEENEVEEYYILIFEYVSDSRFRVRIYDRTGCVRASCNLIDNTRAKQKNVDQTLQNFHNSHSPRIDYNDHTMLHEQATDNKSDSSEGFIKDEEHGMVKVKDDVRIRYSRNCKKEVAKLPPEAKLCLISLRYKVRILEHKFLRKQGNCSFVKLIAPWSIKPVSFITIPLPFVSEHLPQKPNGITVYNQSNKKWFVNCSSNKNSFGFSGKSVSALFHENKIQKGDACVFELKEKRKVVELQMRIVRAKEVFSILTKECF</sequence>
<dbReference type="GO" id="GO:0005634">
    <property type="term" value="C:nucleus"/>
    <property type="evidence" value="ECO:0007669"/>
    <property type="project" value="UniProtKB-SubCell"/>
</dbReference>
<feature type="domain" description="TF-B3" evidence="6">
    <location>
        <begin position="236"/>
        <end position="333"/>
    </location>
</feature>
<dbReference type="GO" id="GO:0003677">
    <property type="term" value="F:DNA binding"/>
    <property type="evidence" value="ECO:0007669"/>
    <property type="project" value="UniProtKB-KW"/>
</dbReference>
<evidence type="ECO:0000313" key="8">
    <source>
        <dbReference type="Proteomes" id="UP000233837"/>
    </source>
</evidence>
<dbReference type="InterPro" id="IPR003340">
    <property type="entry name" value="B3_DNA-bd"/>
</dbReference>
<dbReference type="Gene3D" id="2.40.330.10">
    <property type="entry name" value="DNA-binding pseudobarrel domain"/>
    <property type="match status" value="2"/>
</dbReference>
<dbReference type="Pfam" id="PF02362">
    <property type="entry name" value="B3"/>
    <property type="match status" value="2"/>
</dbReference>
<reference evidence="7 8" key="1">
    <citation type="journal article" date="2016" name="Sci. Rep.">
        <title>The Dendrobium catenatum Lindl. genome sequence provides insights into polysaccharide synthase, floral development and adaptive evolution.</title>
        <authorList>
            <person name="Zhang G.Q."/>
            <person name="Xu Q."/>
            <person name="Bian C."/>
            <person name="Tsai W.C."/>
            <person name="Yeh C.M."/>
            <person name="Liu K.W."/>
            <person name="Yoshida K."/>
            <person name="Zhang L.S."/>
            <person name="Chang S.B."/>
            <person name="Chen F."/>
            <person name="Shi Y."/>
            <person name="Su Y.Y."/>
            <person name="Zhang Y.Q."/>
            <person name="Chen L.J."/>
            <person name="Yin Y."/>
            <person name="Lin M."/>
            <person name="Huang H."/>
            <person name="Deng H."/>
            <person name="Wang Z.W."/>
            <person name="Zhu S.L."/>
            <person name="Zhao X."/>
            <person name="Deng C."/>
            <person name="Niu S.C."/>
            <person name="Huang J."/>
            <person name="Wang M."/>
            <person name="Liu G.H."/>
            <person name="Yang H.J."/>
            <person name="Xiao X.J."/>
            <person name="Hsiao Y.Y."/>
            <person name="Wu W.L."/>
            <person name="Chen Y.Y."/>
            <person name="Mitsuda N."/>
            <person name="Ohme-Takagi M."/>
            <person name="Luo Y.B."/>
            <person name="Van de Peer Y."/>
            <person name="Liu Z.J."/>
        </authorList>
    </citation>
    <scope>NUCLEOTIDE SEQUENCE [LARGE SCALE GENOMIC DNA]</scope>
    <source>
        <tissue evidence="7">The whole plant</tissue>
    </source>
</reference>
<dbReference type="CDD" id="cd10017">
    <property type="entry name" value="B3_DNA"/>
    <property type="match status" value="2"/>
</dbReference>